<dbReference type="AlphaFoldDB" id="A0A6G6J804"/>
<gene>
    <name evidence="1" type="ORF">G5B91_34230</name>
</gene>
<dbReference type="KEGG" id="pnt:G5B91_34230"/>
<proteinExistence type="predicted"/>
<evidence type="ECO:0000313" key="1">
    <source>
        <dbReference type="EMBL" id="QIE91402.1"/>
    </source>
</evidence>
<reference evidence="1 2" key="1">
    <citation type="submission" date="2020-02" db="EMBL/GenBank/DDBJ databases">
        <title>Integrative conjugative elements (ICEs) and plasmids drive adaptation of Pseudomonas nitroreducens strain HBP1 to wastewater environment.</title>
        <authorList>
            <person name="Sentchilo V."/>
            <person name="Carraro N."/>
            <person name="Bertelli C."/>
            <person name="van der Meer J.R."/>
        </authorList>
    </citation>
    <scope>NUCLEOTIDE SEQUENCE [LARGE SCALE GENOMIC DNA]</scope>
    <source>
        <strain evidence="1 2">HBP1</strain>
        <plasmid evidence="2">ppnihbp1_1</plasmid>
    </source>
</reference>
<keyword evidence="1" id="KW-0614">Plasmid</keyword>
<evidence type="ECO:0000313" key="2">
    <source>
        <dbReference type="Proteomes" id="UP000501063"/>
    </source>
</evidence>
<dbReference type="RefSeq" id="WP_128082627.1">
    <property type="nucleotide sequence ID" value="NZ_CP049142.1"/>
</dbReference>
<protein>
    <submittedName>
        <fullName evidence="1">Uncharacterized protein</fullName>
    </submittedName>
</protein>
<dbReference type="Proteomes" id="UP000501063">
    <property type="component" value="Plasmid pPniHBP1_1"/>
</dbReference>
<name>A0A6G6J804_PSENT</name>
<geneLocation type="plasmid" evidence="2">
    <name>ppnihbp1_1</name>
</geneLocation>
<organism evidence="1 2">
    <name type="scientific">Pseudomonas nitroreducens</name>
    <dbReference type="NCBI Taxonomy" id="46680"/>
    <lineage>
        <taxon>Bacteria</taxon>
        <taxon>Pseudomonadati</taxon>
        <taxon>Pseudomonadota</taxon>
        <taxon>Gammaproteobacteria</taxon>
        <taxon>Pseudomonadales</taxon>
        <taxon>Pseudomonadaceae</taxon>
        <taxon>Pseudomonas</taxon>
    </lineage>
</organism>
<dbReference type="EMBL" id="CP049142">
    <property type="protein sequence ID" value="QIE91402.1"/>
    <property type="molecule type" value="Genomic_DNA"/>
</dbReference>
<accession>A0A6G6J804</accession>
<sequence length="120" mass="13156">MLNSSVPPPHSPFLEGRLQITVQSTVIGCRWFMADGKRVATVTVIGNEDGPMGAGMQCKPRPIFELDAEYSVFEELADRLNPPEAAGEPTFIRAKFLADLKPISLGGRYVTHLLKVLSDE</sequence>